<gene>
    <name evidence="2" type="ORF">H8K47_10550</name>
</gene>
<keyword evidence="1" id="KW-0472">Membrane</keyword>
<sequence length="142" mass="16388">MDLEQCFKQHESQRKECVDSILSSMNVRSEMQAIQAKKGLFWQKYVMVYESPPSFHFNYLYFDDRLHFDYYADNFVALKLPQELVVDVPKTPSYISGIEQLCAVVALSLMLIVSAAIATYKRRQSQAGAKYPAIPRSTNSFR</sequence>
<accession>A0A923I4A3</accession>
<comment type="caution">
    <text evidence="2">The sequence shown here is derived from an EMBL/GenBank/DDBJ whole genome shotgun (WGS) entry which is preliminary data.</text>
</comment>
<organism evidence="2 3">
    <name type="scientific">Undibacterium rugosum</name>
    <dbReference type="NCBI Taxonomy" id="2762291"/>
    <lineage>
        <taxon>Bacteria</taxon>
        <taxon>Pseudomonadati</taxon>
        <taxon>Pseudomonadota</taxon>
        <taxon>Betaproteobacteria</taxon>
        <taxon>Burkholderiales</taxon>
        <taxon>Oxalobacteraceae</taxon>
        <taxon>Undibacterium</taxon>
    </lineage>
</organism>
<evidence type="ECO:0000313" key="3">
    <source>
        <dbReference type="Proteomes" id="UP000612361"/>
    </source>
</evidence>
<reference evidence="2" key="1">
    <citation type="submission" date="2020-08" db="EMBL/GenBank/DDBJ databases">
        <title>Novel species isolated from subtropical streams in China.</title>
        <authorList>
            <person name="Lu H."/>
        </authorList>
    </citation>
    <scope>NUCLEOTIDE SEQUENCE</scope>
    <source>
        <strain evidence="2">CY7W</strain>
    </source>
</reference>
<dbReference type="Proteomes" id="UP000612361">
    <property type="component" value="Unassembled WGS sequence"/>
</dbReference>
<feature type="transmembrane region" description="Helical" evidence="1">
    <location>
        <begin position="98"/>
        <end position="120"/>
    </location>
</feature>
<name>A0A923I4A3_9BURK</name>
<keyword evidence="1" id="KW-1133">Transmembrane helix</keyword>
<evidence type="ECO:0000256" key="1">
    <source>
        <dbReference type="SAM" id="Phobius"/>
    </source>
</evidence>
<dbReference type="RefSeq" id="WP_186881370.1">
    <property type="nucleotide sequence ID" value="NZ_JACOGG010000010.1"/>
</dbReference>
<keyword evidence="3" id="KW-1185">Reference proteome</keyword>
<dbReference type="AlphaFoldDB" id="A0A923I4A3"/>
<keyword evidence="1" id="KW-0812">Transmembrane</keyword>
<dbReference type="EMBL" id="JACOGG010000010">
    <property type="protein sequence ID" value="MBC3935799.1"/>
    <property type="molecule type" value="Genomic_DNA"/>
</dbReference>
<evidence type="ECO:0000313" key="2">
    <source>
        <dbReference type="EMBL" id="MBC3935799.1"/>
    </source>
</evidence>
<protein>
    <submittedName>
        <fullName evidence="2">Uncharacterized protein</fullName>
    </submittedName>
</protein>
<proteinExistence type="predicted"/>